<evidence type="ECO:0000313" key="2">
    <source>
        <dbReference type="EMBL" id="TKR59674.1"/>
    </source>
</evidence>
<feature type="transmembrane region" description="Helical" evidence="1">
    <location>
        <begin position="46"/>
        <end position="67"/>
    </location>
</feature>
<reference evidence="2 3" key="2">
    <citation type="journal article" date="2019" name="G3 (Bethesda)">
        <title>Hybrid Assembly of the Genome of the Entomopathogenic Nematode Steinernema carpocapsae Identifies the X-Chromosome.</title>
        <authorList>
            <person name="Serra L."/>
            <person name="Macchietto M."/>
            <person name="Macias-Munoz A."/>
            <person name="McGill C.J."/>
            <person name="Rodriguez I.M."/>
            <person name="Rodriguez B."/>
            <person name="Murad R."/>
            <person name="Mortazavi A."/>
        </authorList>
    </citation>
    <scope>NUCLEOTIDE SEQUENCE [LARGE SCALE GENOMIC DNA]</scope>
    <source>
        <strain evidence="2 3">ALL</strain>
    </source>
</reference>
<dbReference type="AlphaFoldDB" id="A0A4U5LU97"/>
<gene>
    <name evidence="2" type="ORF">L596_029312</name>
</gene>
<feature type="transmembrane region" description="Helical" evidence="1">
    <location>
        <begin position="161"/>
        <end position="179"/>
    </location>
</feature>
<feature type="transmembrane region" description="Helical" evidence="1">
    <location>
        <begin position="79"/>
        <end position="99"/>
    </location>
</feature>
<organism evidence="2 3">
    <name type="scientific">Steinernema carpocapsae</name>
    <name type="common">Entomopathogenic nematode</name>
    <dbReference type="NCBI Taxonomy" id="34508"/>
    <lineage>
        <taxon>Eukaryota</taxon>
        <taxon>Metazoa</taxon>
        <taxon>Ecdysozoa</taxon>
        <taxon>Nematoda</taxon>
        <taxon>Chromadorea</taxon>
        <taxon>Rhabditida</taxon>
        <taxon>Tylenchina</taxon>
        <taxon>Panagrolaimomorpha</taxon>
        <taxon>Strongyloidoidea</taxon>
        <taxon>Steinernematidae</taxon>
        <taxon>Steinernema</taxon>
    </lineage>
</organism>
<reference evidence="2 3" key="1">
    <citation type="journal article" date="2015" name="Genome Biol.">
        <title>Comparative genomics of Steinernema reveals deeply conserved gene regulatory networks.</title>
        <authorList>
            <person name="Dillman A.R."/>
            <person name="Macchietto M."/>
            <person name="Porter C.F."/>
            <person name="Rogers A."/>
            <person name="Williams B."/>
            <person name="Antoshechkin I."/>
            <person name="Lee M.M."/>
            <person name="Goodwin Z."/>
            <person name="Lu X."/>
            <person name="Lewis E.E."/>
            <person name="Goodrich-Blair H."/>
            <person name="Stock S.P."/>
            <person name="Adams B.J."/>
            <person name="Sternberg P.W."/>
            <person name="Mortazavi A."/>
        </authorList>
    </citation>
    <scope>NUCLEOTIDE SEQUENCE [LARGE SCALE GENOMIC DNA]</scope>
    <source>
        <strain evidence="2 3">ALL</strain>
    </source>
</reference>
<keyword evidence="1" id="KW-0812">Transmembrane</keyword>
<keyword evidence="1" id="KW-0472">Membrane</keyword>
<sequence>MSVMGYFGPSMEVAAFFVTILAAIVILVQKIKFGVAFKISPIEIRLLVQGILIMVPMSFVSVTGLTLSTEMNSIPAFYVIWHLINALIPVVNLLVWVVFNPAARWHLLKVFKEKPTKNFSKPVSNVIRTCGNGELNKAWGYIIFCRSSVILTLTFSTRGMFSSNIFILIIAIGILDCSYKIEIDFFFYLDGLTYSGPEQFYAIMTYFEPAMELEAFVVLALDSGVNLIQMSLSNLTESEEL</sequence>
<keyword evidence="1" id="KW-1133">Transmembrane helix</keyword>
<evidence type="ECO:0000313" key="3">
    <source>
        <dbReference type="Proteomes" id="UP000298663"/>
    </source>
</evidence>
<feature type="transmembrane region" description="Helical" evidence="1">
    <location>
        <begin position="6"/>
        <end position="26"/>
    </location>
</feature>
<evidence type="ECO:0000256" key="1">
    <source>
        <dbReference type="SAM" id="Phobius"/>
    </source>
</evidence>
<name>A0A4U5LU97_STECR</name>
<keyword evidence="3" id="KW-1185">Reference proteome</keyword>
<proteinExistence type="predicted"/>
<accession>A0A4U5LU97</accession>
<protein>
    <submittedName>
        <fullName evidence="2">Uncharacterized protein</fullName>
    </submittedName>
</protein>
<comment type="caution">
    <text evidence="2">The sequence shown here is derived from an EMBL/GenBank/DDBJ whole genome shotgun (WGS) entry which is preliminary data.</text>
</comment>
<dbReference type="Proteomes" id="UP000298663">
    <property type="component" value="Unassembled WGS sequence"/>
</dbReference>
<dbReference type="EMBL" id="AZBU02000012">
    <property type="protein sequence ID" value="TKR59674.1"/>
    <property type="molecule type" value="Genomic_DNA"/>
</dbReference>